<evidence type="ECO:0000313" key="3">
    <source>
        <dbReference type="Proteomes" id="UP001319883"/>
    </source>
</evidence>
<protein>
    <submittedName>
        <fullName evidence="2">DUF190 domain-containing protein</fullName>
    </submittedName>
</protein>
<dbReference type="RefSeq" id="WP_163648987.1">
    <property type="nucleotide sequence ID" value="NZ_JAGXFC010000001.1"/>
</dbReference>
<organism evidence="2 3">
    <name type="scientific">Modicisalibacter tunisiensis</name>
    <dbReference type="NCBI Taxonomy" id="390637"/>
    <lineage>
        <taxon>Bacteria</taxon>
        <taxon>Pseudomonadati</taxon>
        <taxon>Pseudomonadota</taxon>
        <taxon>Gammaproteobacteria</taxon>
        <taxon>Oceanospirillales</taxon>
        <taxon>Halomonadaceae</taxon>
        <taxon>Modicisalibacter</taxon>
    </lineage>
</organism>
<dbReference type="EMBL" id="JAGXFD010000001">
    <property type="protein sequence ID" value="MBZ9568814.1"/>
    <property type="molecule type" value="Genomic_DNA"/>
</dbReference>
<proteinExistence type="inferred from homology"/>
<dbReference type="SUPFAM" id="SSF54913">
    <property type="entry name" value="GlnB-like"/>
    <property type="match status" value="1"/>
</dbReference>
<dbReference type="Gene3D" id="3.30.70.120">
    <property type="match status" value="1"/>
</dbReference>
<evidence type="ECO:0000313" key="2">
    <source>
        <dbReference type="EMBL" id="MBZ9568814.1"/>
    </source>
</evidence>
<dbReference type="InterPro" id="IPR015867">
    <property type="entry name" value="N-reg_PII/ATP_PRibTrfase_C"/>
</dbReference>
<dbReference type="InterPro" id="IPR011322">
    <property type="entry name" value="N-reg_PII-like_a/b"/>
</dbReference>
<name>A0ABS7X2Z6_9GAMM</name>
<keyword evidence="3" id="KW-1185">Reference proteome</keyword>
<dbReference type="Pfam" id="PF02641">
    <property type="entry name" value="DUF190"/>
    <property type="match status" value="1"/>
</dbReference>
<gene>
    <name evidence="2" type="ORF">KGQ91_14160</name>
</gene>
<evidence type="ECO:0000256" key="1">
    <source>
        <dbReference type="ARBA" id="ARBA00010554"/>
    </source>
</evidence>
<accession>A0ABS7X2Z6</accession>
<dbReference type="InterPro" id="IPR003793">
    <property type="entry name" value="UPF0166"/>
</dbReference>
<comment type="caution">
    <text evidence="2">The sequence shown here is derived from an EMBL/GenBank/DDBJ whole genome shotgun (WGS) entry which is preliminary data.</text>
</comment>
<comment type="similarity">
    <text evidence="1">Belongs to the UPF0166 family.</text>
</comment>
<sequence>MTAWQQGFEVIFMAPESRRHHGRSALEAVIDEAHGLGITRLTRRAGEMSAGEDGHRHSAHFFELADRPEEVMFVLEPGMADRLVEAVAAAGIPVFCLRRPVEFAHPGH</sequence>
<reference evidence="2 3" key="1">
    <citation type="submission" date="2021-05" db="EMBL/GenBank/DDBJ databases">
        <title>Petroleum and Energy Research Collection (APPE): ex situ preservation of microbial diversity associated with the oil industry and exploitation of its biotechnological potential.</title>
        <authorList>
            <person name="Paixao C.T.M."/>
            <person name="Gomes M.B."/>
            <person name="Oliveira V.M."/>
        </authorList>
    </citation>
    <scope>NUCLEOTIDE SEQUENCE [LARGE SCALE GENOMIC DNA]</scope>
    <source>
        <strain evidence="2 3">LIT2</strain>
    </source>
</reference>
<dbReference type="Proteomes" id="UP001319883">
    <property type="component" value="Unassembled WGS sequence"/>
</dbReference>